<dbReference type="InterPro" id="IPR001938">
    <property type="entry name" value="Thaumatin"/>
</dbReference>
<dbReference type="EMBL" id="LR862139">
    <property type="protein sequence ID" value="CAD1819587.1"/>
    <property type="molecule type" value="Genomic_DNA"/>
</dbReference>
<gene>
    <name evidence="6" type="ORF">CB5_LOCUS2798</name>
</gene>
<feature type="domain" description="DNA-directed RNA polymerase RBP11-like dimerisation" evidence="5">
    <location>
        <begin position="139"/>
        <end position="187"/>
    </location>
</feature>
<comment type="similarity">
    <text evidence="3">Belongs to the archaeal Rpo11/eukaryotic RPB11/RPC19 RNA polymerase subunit family.</text>
</comment>
<dbReference type="Pfam" id="PF13656">
    <property type="entry name" value="RNA_pol_L_2"/>
    <property type="match status" value="1"/>
</dbReference>
<keyword evidence="4" id="KW-1133">Transmembrane helix</keyword>
<protein>
    <recommendedName>
        <fullName evidence="5">DNA-directed RNA polymerase RBP11-like dimerisation domain-containing protein</fullName>
    </recommendedName>
</protein>
<dbReference type="GO" id="GO:0005666">
    <property type="term" value="C:RNA polymerase III complex"/>
    <property type="evidence" value="ECO:0007669"/>
    <property type="project" value="TreeGrafter"/>
</dbReference>
<dbReference type="GO" id="GO:0006383">
    <property type="term" value="P:transcription by RNA polymerase III"/>
    <property type="evidence" value="ECO:0007669"/>
    <property type="project" value="TreeGrafter"/>
</dbReference>
<keyword evidence="2" id="KW-0804">Transcription</keyword>
<organism evidence="6">
    <name type="scientific">Ananas comosus var. bracteatus</name>
    <name type="common">red pineapple</name>
    <dbReference type="NCBI Taxonomy" id="296719"/>
    <lineage>
        <taxon>Eukaryota</taxon>
        <taxon>Viridiplantae</taxon>
        <taxon>Streptophyta</taxon>
        <taxon>Embryophyta</taxon>
        <taxon>Tracheophyta</taxon>
        <taxon>Spermatophyta</taxon>
        <taxon>Magnoliopsida</taxon>
        <taxon>Liliopsida</taxon>
        <taxon>Poales</taxon>
        <taxon>Bromeliaceae</taxon>
        <taxon>Bromelioideae</taxon>
        <taxon>Ananas</taxon>
    </lineage>
</organism>
<dbReference type="PANTHER" id="PTHR13946:SF28">
    <property type="entry name" value="DNA-DIRECTED RNA POLYMERASES I AND III SUBUNIT RPAC2"/>
    <property type="match status" value="1"/>
</dbReference>
<evidence type="ECO:0000256" key="2">
    <source>
        <dbReference type="ARBA" id="ARBA00023163"/>
    </source>
</evidence>
<proteinExistence type="inferred from homology"/>
<dbReference type="GO" id="GO:0006362">
    <property type="term" value="P:transcription elongation by RNA polymerase I"/>
    <property type="evidence" value="ECO:0007669"/>
    <property type="project" value="TreeGrafter"/>
</dbReference>
<dbReference type="GO" id="GO:0005736">
    <property type="term" value="C:RNA polymerase I complex"/>
    <property type="evidence" value="ECO:0007669"/>
    <property type="project" value="TreeGrafter"/>
</dbReference>
<reference evidence="6" key="1">
    <citation type="submission" date="2020-07" db="EMBL/GenBank/DDBJ databases">
        <authorList>
            <person name="Lin J."/>
        </authorList>
    </citation>
    <scope>NUCLEOTIDE SEQUENCE</scope>
</reference>
<dbReference type="GO" id="GO:0046983">
    <property type="term" value="F:protein dimerization activity"/>
    <property type="evidence" value="ECO:0007669"/>
    <property type="project" value="InterPro"/>
</dbReference>
<evidence type="ECO:0000256" key="3">
    <source>
        <dbReference type="ARBA" id="ARBA00025751"/>
    </source>
</evidence>
<evidence type="ECO:0000259" key="5">
    <source>
        <dbReference type="Pfam" id="PF13656"/>
    </source>
</evidence>
<keyword evidence="4" id="KW-0472">Membrane</keyword>
<keyword evidence="4" id="KW-0812">Transmembrane</keyword>
<evidence type="ECO:0000256" key="4">
    <source>
        <dbReference type="SAM" id="Phobius"/>
    </source>
</evidence>
<feature type="transmembrane region" description="Helical" evidence="4">
    <location>
        <begin position="94"/>
        <end position="118"/>
    </location>
</feature>
<dbReference type="InterPro" id="IPR037176">
    <property type="entry name" value="Osmotin/thaumatin-like_sf"/>
</dbReference>
<dbReference type="SMART" id="SM00205">
    <property type="entry name" value="THN"/>
    <property type="match status" value="1"/>
</dbReference>
<dbReference type="GO" id="GO:0003899">
    <property type="term" value="F:DNA-directed RNA polymerase activity"/>
    <property type="evidence" value="ECO:0007669"/>
    <property type="project" value="TreeGrafter"/>
</dbReference>
<dbReference type="InterPro" id="IPR033898">
    <property type="entry name" value="RNAP_AC19"/>
</dbReference>
<dbReference type="InterPro" id="IPR036603">
    <property type="entry name" value="RBP11-like"/>
</dbReference>
<dbReference type="PANTHER" id="PTHR13946">
    <property type="entry name" value="DNA-DIRECTED RNA POLYMERASE I,II,III"/>
    <property type="match status" value="1"/>
</dbReference>
<dbReference type="PROSITE" id="PS51367">
    <property type="entry name" value="THAUMATIN_2"/>
    <property type="match status" value="1"/>
</dbReference>
<dbReference type="CDD" id="cd07029">
    <property type="entry name" value="RNAP_I_III_AC19"/>
    <property type="match status" value="1"/>
</dbReference>
<dbReference type="AlphaFoldDB" id="A0A6V7NM73"/>
<dbReference type="Pfam" id="PF00314">
    <property type="entry name" value="Thaumatin"/>
    <property type="match status" value="1"/>
</dbReference>
<dbReference type="SUPFAM" id="SSF55257">
    <property type="entry name" value="RBP11-like subunits of RNA polymerase"/>
    <property type="match status" value="1"/>
</dbReference>
<name>A0A6V7NM73_ANACO</name>
<accession>A0A6V7NM73</accession>
<evidence type="ECO:0000313" key="6">
    <source>
        <dbReference type="EMBL" id="CAD1819587.1"/>
    </source>
</evidence>
<sequence>MRSAGRAAGARRVRRPVHDLGTPEYCCPSPSSCNPTKYSKYFKSQCPQSFSYPYDDNSATFACPGNTNYQIVYGATSENGGNSGEDGNCSDGKILVVAAAIVITIVVVMALGMAVVIIMMMTASSRTTALVVVAEATMAARRPRVAFCGYSIPHPSDNKVNIRVQTTAKDVLKDGLQDLMVMCQHVTTTFENAVAEFRVKQEQQSGK</sequence>
<keyword evidence="1" id="KW-0240">DNA-directed RNA polymerase</keyword>
<evidence type="ECO:0000256" key="1">
    <source>
        <dbReference type="ARBA" id="ARBA00022478"/>
    </source>
</evidence>
<dbReference type="InterPro" id="IPR009025">
    <property type="entry name" value="RBP11-like_dimer"/>
</dbReference>
<dbReference type="Gene3D" id="3.30.1360.10">
    <property type="entry name" value="RNA polymerase, RBP11-like subunit"/>
    <property type="match status" value="1"/>
</dbReference>
<dbReference type="SUPFAM" id="SSF49870">
    <property type="entry name" value="Osmotin, thaumatin-like protein"/>
    <property type="match status" value="1"/>
</dbReference>
<dbReference type="Gene3D" id="2.60.110.10">
    <property type="entry name" value="Thaumatin"/>
    <property type="match status" value="1"/>
</dbReference>